<feature type="binding site" evidence="6">
    <location>
        <position position="210"/>
    </location>
    <ligand>
        <name>S-adenosyl-L-methionine</name>
        <dbReference type="ChEBI" id="CHEBI:59789"/>
    </ligand>
</feature>
<protein>
    <recommendedName>
        <fullName evidence="6">Ribosomal protein L11 methyltransferase</fullName>
        <shortName evidence="6">L11 Mtase</shortName>
        <ecNumber evidence="6">2.1.1.-</ecNumber>
    </recommendedName>
</protein>
<evidence type="ECO:0000313" key="7">
    <source>
        <dbReference type="EMBL" id="MBC5737060.1"/>
    </source>
</evidence>
<keyword evidence="5 6" id="KW-0949">S-adenosyl-L-methionine</keyword>
<keyword evidence="7" id="KW-0687">Ribonucleoprotein</keyword>
<evidence type="ECO:0000256" key="5">
    <source>
        <dbReference type="ARBA" id="ARBA00022691"/>
    </source>
</evidence>
<dbReference type="SUPFAM" id="SSF53335">
    <property type="entry name" value="S-adenosyl-L-methionine-dependent methyltransferases"/>
    <property type="match status" value="1"/>
</dbReference>
<proteinExistence type="inferred from homology"/>
<dbReference type="HAMAP" id="MF_00735">
    <property type="entry name" value="Methyltr_PrmA"/>
    <property type="match status" value="1"/>
</dbReference>
<dbReference type="PANTHER" id="PTHR43648:SF1">
    <property type="entry name" value="ELECTRON TRANSFER FLAVOPROTEIN BETA SUBUNIT LYSINE METHYLTRANSFERASE"/>
    <property type="match status" value="1"/>
</dbReference>
<comment type="catalytic activity">
    <reaction evidence="6">
        <text>L-lysyl-[protein] + 3 S-adenosyl-L-methionine = N(6),N(6),N(6)-trimethyl-L-lysyl-[protein] + 3 S-adenosyl-L-homocysteine + 3 H(+)</text>
        <dbReference type="Rhea" id="RHEA:54192"/>
        <dbReference type="Rhea" id="RHEA-COMP:9752"/>
        <dbReference type="Rhea" id="RHEA-COMP:13826"/>
        <dbReference type="ChEBI" id="CHEBI:15378"/>
        <dbReference type="ChEBI" id="CHEBI:29969"/>
        <dbReference type="ChEBI" id="CHEBI:57856"/>
        <dbReference type="ChEBI" id="CHEBI:59789"/>
        <dbReference type="ChEBI" id="CHEBI:61961"/>
    </reaction>
</comment>
<keyword evidence="2 6" id="KW-0963">Cytoplasm</keyword>
<dbReference type="EMBL" id="JACOPQ010000005">
    <property type="protein sequence ID" value="MBC5737060.1"/>
    <property type="molecule type" value="Genomic_DNA"/>
</dbReference>
<dbReference type="Pfam" id="PF06325">
    <property type="entry name" value="PrmA"/>
    <property type="match status" value="1"/>
</dbReference>
<feature type="binding site" evidence="6">
    <location>
        <position position="261"/>
    </location>
    <ligand>
        <name>S-adenosyl-L-methionine</name>
        <dbReference type="ChEBI" id="CHEBI:59789"/>
    </ligand>
</feature>
<dbReference type="Proteomes" id="UP000607645">
    <property type="component" value="Unassembled WGS sequence"/>
</dbReference>
<dbReference type="EC" id="2.1.1.-" evidence="6"/>
<dbReference type="InterPro" id="IPR004498">
    <property type="entry name" value="Ribosomal_PrmA_MeTrfase"/>
</dbReference>
<dbReference type="GO" id="GO:0005737">
    <property type="term" value="C:cytoplasm"/>
    <property type="evidence" value="ECO:0007669"/>
    <property type="project" value="UniProtKB-SubCell"/>
</dbReference>
<sequence>MDDKWLEVSIDTTDAGLDELSAYLTRFDTGGLVIEGEAEFQAFLEQNRQYWDYVDEDLLERMRGVARVKFYVTDDSNGHGKLAQITDGLEAFRTRAKAPGTLQVRTASLCEEDWANNWKQYYKPLSVGERLYIVPEWEKESGEVPAGRTALYLNPGLIFGTGSHASTQLCLEGVEACTRPGDAVLDLGCGSGILSIAALRLGGVSAVGVDIDPKAVGVAYENAGMNGIGRDRYTVRAGDVLSDKALAAELAERRYELVLANIVADVIIPLSAQVPGLLAEGGTFICSGIIDSRADEVRAAIESRGLSVVEKKEKNGWVAFVAKGR</sequence>
<keyword evidence="3 6" id="KW-0489">Methyltransferase</keyword>
<name>A0A8J6MCQ7_9FIRM</name>
<gene>
    <name evidence="6 7" type="primary">prmA</name>
    <name evidence="7" type="ORF">H8S62_08545</name>
</gene>
<feature type="binding site" evidence="6">
    <location>
        <position position="188"/>
    </location>
    <ligand>
        <name>S-adenosyl-L-methionine</name>
        <dbReference type="ChEBI" id="CHEBI:59789"/>
    </ligand>
</feature>
<dbReference type="CDD" id="cd02440">
    <property type="entry name" value="AdoMet_MTases"/>
    <property type="match status" value="1"/>
</dbReference>
<dbReference type="GO" id="GO:0008276">
    <property type="term" value="F:protein methyltransferase activity"/>
    <property type="evidence" value="ECO:0007669"/>
    <property type="project" value="UniProtKB-UniRule"/>
</dbReference>
<evidence type="ECO:0000256" key="4">
    <source>
        <dbReference type="ARBA" id="ARBA00022679"/>
    </source>
</evidence>
<organism evidence="7 8">
    <name type="scientific">Lawsonibacter faecis</name>
    <dbReference type="NCBI Taxonomy" id="2763052"/>
    <lineage>
        <taxon>Bacteria</taxon>
        <taxon>Bacillati</taxon>
        <taxon>Bacillota</taxon>
        <taxon>Clostridia</taxon>
        <taxon>Eubacteriales</taxon>
        <taxon>Oscillospiraceae</taxon>
        <taxon>Lawsonibacter</taxon>
    </lineage>
</organism>
<comment type="subcellular location">
    <subcellularLocation>
        <location evidence="6">Cytoplasm</location>
    </subcellularLocation>
</comment>
<keyword evidence="4 6" id="KW-0808">Transferase</keyword>
<dbReference type="PIRSF" id="PIRSF000401">
    <property type="entry name" value="RPL11_MTase"/>
    <property type="match status" value="1"/>
</dbReference>
<evidence type="ECO:0000256" key="3">
    <source>
        <dbReference type="ARBA" id="ARBA00022603"/>
    </source>
</evidence>
<comment type="function">
    <text evidence="6">Methylates ribosomal protein L11.</text>
</comment>
<comment type="similarity">
    <text evidence="1 6">Belongs to the methyltransferase superfamily. PrmA family.</text>
</comment>
<evidence type="ECO:0000313" key="8">
    <source>
        <dbReference type="Proteomes" id="UP000607645"/>
    </source>
</evidence>
<dbReference type="RefSeq" id="WP_186919024.1">
    <property type="nucleotide sequence ID" value="NZ_JACOPQ010000005.1"/>
</dbReference>
<evidence type="ECO:0000256" key="6">
    <source>
        <dbReference type="HAMAP-Rule" id="MF_00735"/>
    </source>
</evidence>
<feature type="binding site" evidence="6">
    <location>
        <position position="167"/>
    </location>
    <ligand>
        <name>S-adenosyl-L-methionine</name>
        <dbReference type="ChEBI" id="CHEBI:59789"/>
    </ligand>
</feature>
<dbReference type="AlphaFoldDB" id="A0A8J6MCQ7"/>
<accession>A0A8J6MCQ7</accession>
<dbReference type="PANTHER" id="PTHR43648">
    <property type="entry name" value="ELECTRON TRANSFER FLAVOPROTEIN BETA SUBUNIT LYSINE METHYLTRANSFERASE"/>
    <property type="match status" value="1"/>
</dbReference>
<comment type="caution">
    <text evidence="7">The sequence shown here is derived from an EMBL/GenBank/DDBJ whole genome shotgun (WGS) entry which is preliminary data.</text>
</comment>
<dbReference type="InterPro" id="IPR050078">
    <property type="entry name" value="Ribosomal_L11_MeTrfase_PrmA"/>
</dbReference>
<dbReference type="NCBIfam" id="TIGR00406">
    <property type="entry name" value="prmA"/>
    <property type="match status" value="1"/>
</dbReference>
<dbReference type="Gene3D" id="3.40.50.150">
    <property type="entry name" value="Vaccinia Virus protein VP39"/>
    <property type="match status" value="1"/>
</dbReference>
<dbReference type="InterPro" id="IPR029063">
    <property type="entry name" value="SAM-dependent_MTases_sf"/>
</dbReference>
<keyword evidence="8" id="KW-1185">Reference proteome</keyword>
<dbReference type="GO" id="GO:0032259">
    <property type="term" value="P:methylation"/>
    <property type="evidence" value="ECO:0007669"/>
    <property type="project" value="UniProtKB-KW"/>
</dbReference>
<reference evidence="7" key="1">
    <citation type="submission" date="2020-08" db="EMBL/GenBank/DDBJ databases">
        <title>Genome public.</title>
        <authorList>
            <person name="Liu C."/>
            <person name="Sun Q."/>
        </authorList>
    </citation>
    <scope>NUCLEOTIDE SEQUENCE</scope>
    <source>
        <strain evidence="7">NSJ-52</strain>
    </source>
</reference>
<evidence type="ECO:0000256" key="2">
    <source>
        <dbReference type="ARBA" id="ARBA00022490"/>
    </source>
</evidence>
<evidence type="ECO:0000256" key="1">
    <source>
        <dbReference type="ARBA" id="ARBA00009741"/>
    </source>
</evidence>
<dbReference type="GO" id="GO:0005840">
    <property type="term" value="C:ribosome"/>
    <property type="evidence" value="ECO:0007669"/>
    <property type="project" value="UniProtKB-KW"/>
</dbReference>
<keyword evidence="7" id="KW-0689">Ribosomal protein</keyword>